<proteinExistence type="predicted"/>
<keyword evidence="1" id="KW-0863">Zinc-finger</keyword>
<evidence type="ECO:0000259" key="2">
    <source>
        <dbReference type="PROSITE" id="PS50158"/>
    </source>
</evidence>
<organism evidence="4 5">
    <name type="scientific">Cajanus cajan</name>
    <name type="common">Pigeon pea</name>
    <name type="synonym">Cajanus indicus</name>
    <dbReference type="NCBI Taxonomy" id="3821"/>
    <lineage>
        <taxon>Eukaryota</taxon>
        <taxon>Viridiplantae</taxon>
        <taxon>Streptophyta</taxon>
        <taxon>Embryophyta</taxon>
        <taxon>Tracheophyta</taxon>
        <taxon>Spermatophyta</taxon>
        <taxon>Magnoliopsida</taxon>
        <taxon>eudicotyledons</taxon>
        <taxon>Gunneridae</taxon>
        <taxon>Pentapetalae</taxon>
        <taxon>rosids</taxon>
        <taxon>fabids</taxon>
        <taxon>Fabales</taxon>
        <taxon>Fabaceae</taxon>
        <taxon>Papilionoideae</taxon>
        <taxon>50 kb inversion clade</taxon>
        <taxon>NPAAA clade</taxon>
        <taxon>indigoferoid/millettioid clade</taxon>
        <taxon>Phaseoleae</taxon>
        <taxon>Cajanus</taxon>
    </lineage>
</organism>
<evidence type="ECO:0000313" key="5">
    <source>
        <dbReference type="Proteomes" id="UP000075243"/>
    </source>
</evidence>
<feature type="domain" description="CCHC-type" evidence="2">
    <location>
        <begin position="218"/>
        <end position="233"/>
    </location>
</feature>
<dbReference type="Gene3D" id="3.30.420.10">
    <property type="entry name" value="Ribonuclease H-like superfamily/Ribonuclease H"/>
    <property type="match status" value="1"/>
</dbReference>
<dbReference type="GO" id="GO:0015074">
    <property type="term" value="P:DNA integration"/>
    <property type="evidence" value="ECO:0007669"/>
    <property type="project" value="InterPro"/>
</dbReference>
<dbReference type="InterPro" id="IPR001878">
    <property type="entry name" value="Znf_CCHC"/>
</dbReference>
<gene>
    <name evidence="4" type="ORF">KK1_033438</name>
</gene>
<dbReference type="Pfam" id="PF14223">
    <property type="entry name" value="Retrotran_gag_2"/>
    <property type="match status" value="1"/>
</dbReference>
<keyword evidence="1" id="KW-0862">Zinc</keyword>
<dbReference type="Proteomes" id="UP000075243">
    <property type="component" value="Unassembled WGS sequence"/>
</dbReference>
<dbReference type="PROSITE" id="PS50158">
    <property type="entry name" value="ZF_CCHC"/>
    <property type="match status" value="1"/>
</dbReference>
<feature type="domain" description="Integrase catalytic" evidence="3">
    <location>
        <begin position="612"/>
        <end position="731"/>
    </location>
</feature>
<dbReference type="SMART" id="SM00343">
    <property type="entry name" value="ZnF_C2HC"/>
    <property type="match status" value="2"/>
</dbReference>
<dbReference type="InterPro" id="IPR036875">
    <property type="entry name" value="Znf_CCHC_sf"/>
</dbReference>
<dbReference type="OMA" id="ISRTHIC"/>
<dbReference type="SUPFAM" id="SSF53098">
    <property type="entry name" value="Ribonuclease H-like"/>
    <property type="match status" value="1"/>
</dbReference>
<accession>A0A151RR87</accession>
<dbReference type="AlphaFoldDB" id="A0A151RR87"/>
<protein>
    <submittedName>
        <fullName evidence="4">Copia protein</fullName>
    </submittedName>
</protein>
<dbReference type="PROSITE" id="PS50994">
    <property type="entry name" value="INTEGRASE"/>
    <property type="match status" value="1"/>
</dbReference>
<dbReference type="Pfam" id="PF13976">
    <property type="entry name" value="gag_pre-integrs"/>
    <property type="match status" value="1"/>
</dbReference>
<dbReference type="GO" id="GO:0003676">
    <property type="term" value="F:nucleic acid binding"/>
    <property type="evidence" value="ECO:0007669"/>
    <property type="project" value="InterPro"/>
</dbReference>
<dbReference type="Pfam" id="PF00098">
    <property type="entry name" value="zf-CCHC"/>
    <property type="match status" value="1"/>
</dbReference>
<dbReference type="InterPro" id="IPR036397">
    <property type="entry name" value="RNaseH_sf"/>
</dbReference>
<dbReference type="InterPro" id="IPR025724">
    <property type="entry name" value="GAG-pre-integrase_dom"/>
</dbReference>
<name>A0A151RR87_CAJCA</name>
<dbReference type="GO" id="GO:0008270">
    <property type="term" value="F:zinc ion binding"/>
    <property type="evidence" value="ECO:0007669"/>
    <property type="project" value="UniProtKB-KW"/>
</dbReference>
<dbReference type="Gene3D" id="4.10.60.10">
    <property type="entry name" value="Zinc finger, CCHC-type"/>
    <property type="match status" value="1"/>
</dbReference>
<dbReference type="EMBL" id="KQ483603">
    <property type="protein sequence ID" value="KYP45076.1"/>
    <property type="molecule type" value="Genomic_DNA"/>
</dbReference>
<dbReference type="Pfam" id="PF22936">
    <property type="entry name" value="Pol_BBD"/>
    <property type="match status" value="1"/>
</dbReference>
<dbReference type="Gramene" id="C.cajan_29483.t">
    <property type="protein sequence ID" value="C.cajan_29483.t"/>
    <property type="gene ID" value="C.cajan_29483"/>
</dbReference>
<evidence type="ECO:0000259" key="3">
    <source>
        <dbReference type="PROSITE" id="PS50994"/>
    </source>
</evidence>
<reference evidence="4" key="1">
    <citation type="journal article" date="2012" name="Nat. Biotechnol.">
        <title>Draft genome sequence of pigeonpea (Cajanus cajan), an orphan legume crop of resource-poor farmers.</title>
        <authorList>
            <person name="Varshney R.K."/>
            <person name="Chen W."/>
            <person name="Li Y."/>
            <person name="Bharti A.K."/>
            <person name="Saxena R.K."/>
            <person name="Schlueter J.A."/>
            <person name="Donoghue M.T."/>
            <person name="Azam S."/>
            <person name="Fan G."/>
            <person name="Whaley A.M."/>
            <person name="Farmer A.D."/>
            <person name="Sheridan J."/>
            <person name="Iwata A."/>
            <person name="Tuteja R."/>
            <person name="Penmetsa R.V."/>
            <person name="Wu W."/>
            <person name="Upadhyaya H.D."/>
            <person name="Yang S.P."/>
            <person name="Shah T."/>
            <person name="Saxena K.B."/>
            <person name="Michael T."/>
            <person name="McCombie W.R."/>
            <person name="Yang B."/>
            <person name="Zhang G."/>
            <person name="Yang H."/>
            <person name="Wang J."/>
            <person name="Spillane C."/>
            <person name="Cook D.R."/>
            <person name="May G.D."/>
            <person name="Xu X."/>
            <person name="Jackson S.A."/>
        </authorList>
    </citation>
    <scope>NUCLEOTIDE SEQUENCE [LARGE SCALE GENOMIC DNA]</scope>
</reference>
<dbReference type="InterPro" id="IPR054722">
    <property type="entry name" value="PolX-like_BBD"/>
</dbReference>
<dbReference type="PANTHER" id="PTHR34676">
    <property type="entry name" value="DUF4219 DOMAIN-CONTAINING PROTEIN-RELATED"/>
    <property type="match status" value="1"/>
</dbReference>
<dbReference type="PANTHER" id="PTHR34676:SF17">
    <property type="entry name" value="OS06G0684500 PROTEIN"/>
    <property type="match status" value="1"/>
</dbReference>
<sequence length="731" mass="84557">MRIFIEAIDIAVWDAIENGPYIPMTKDDDGKREKHWSEWSDDERKRAQYDYRAKNIITSALSIDEFFRISQCKSAKEMWDTLQVTHEGTSDVKRSRKHTLIREYELLRMNNGESISDFQKRFTHLINHLVDLGRKFEEEELNLKVLQCLDRSWQAKVTAIEESKDLTSLTLATLFGKLREHEQKLHIFEENEQQDKKGKGFNKKANKKEEASTSSYNCFECGKPGHIKAECPNLLKKQQEEKKVKKNGKGKRAYIAWEDNDSSTTSDESEFEENNLCLMAGADQDTIVSDSDLESNPDYDQLQEAFIQIHKEAVKLDALNSKLKNKLSWQRNTFDKIGLGFNQSMNMPLKSKEGFFKKNQVFRKYKGNFIRQTTFYYCCKKGHTIRNCYSRKYGVPNGEMVWIQKSQRLRTNYQGPFTWVPKSIYLDSGCSRHMTGDLSKFSSLKLKNEGFVTYGDNNKGRILGHGNIGNSSSLTLIENVLLVEGLKHNLLSISQLSDKGFKIEFDNTCCLICDKKTKEIRFIGKRIDNIYMLDLEHSIAISNTKCLITKEDNIWLWHRRAAHIHMDHLNKLSRKELVIGLPKLKFSKEKLCDACQKGKQVKATFKIKNKISTTRPLQLIHMDLFGPSRTMSLGGNYYGLVIVDDYSRFTWVLFLAYKNEAFHAFKKFAKLVQNEKNTNTSPQLEVTMEVNSKIFCSKTSVRSMVLIIIFQHLGHLNKMGLLKGKIGLLRN</sequence>
<evidence type="ECO:0000313" key="4">
    <source>
        <dbReference type="EMBL" id="KYP45076.1"/>
    </source>
</evidence>
<keyword evidence="5" id="KW-1185">Reference proteome</keyword>
<dbReference type="InterPro" id="IPR012337">
    <property type="entry name" value="RNaseH-like_sf"/>
</dbReference>
<dbReference type="InterPro" id="IPR001584">
    <property type="entry name" value="Integrase_cat-core"/>
</dbReference>
<dbReference type="SUPFAM" id="SSF57756">
    <property type="entry name" value="Retrovirus zinc finger-like domains"/>
    <property type="match status" value="1"/>
</dbReference>
<evidence type="ECO:0000256" key="1">
    <source>
        <dbReference type="PROSITE-ProRule" id="PRU00047"/>
    </source>
</evidence>
<keyword evidence="1" id="KW-0479">Metal-binding</keyword>